<dbReference type="Gene3D" id="3.40.50.1820">
    <property type="entry name" value="alpha/beta hydrolase"/>
    <property type="match status" value="1"/>
</dbReference>
<reference evidence="3" key="2">
    <citation type="journal article" date="2021" name="PeerJ">
        <title>Extensive microbial diversity within the chicken gut microbiome revealed by metagenomics and culture.</title>
        <authorList>
            <person name="Gilroy R."/>
            <person name="Ravi A."/>
            <person name="Getino M."/>
            <person name="Pursley I."/>
            <person name="Horton D.L."/>
            <person name="Alikhan N.F."/>
            <person name="Baker D."/>
            <person name="Gharbi K."/>
            <person name="Hall N."/>
            <person name="Watson M."/>
            <person name="Adriaenssens E.M."/>
            <person name="Foster-Nyarko E."/>
            <person name="Jarju S."/>
            <person name="Secka A."/>
            <person name="Antonio M."/>
            <person name="Oren A."/>
            <person name="Chaudhuri R.R."/>
            <person name="La Ragione R."/>
            <person name="Hildebrand F."/>
            <person name="Pallen M.J."/>
        </authorList>
    </citation>
    <scope>NUCLEOTIDE SEQUENCE</scope>
    <source>
        <strain evidence="3">ChiSjej5B23-6657</strain>
    </source>
</reference>
<evidence type="ECO:0000313" key="4">
    <source>
        <dbReference type="Proteomes" id="UP000823912"/>
    </source>
</evidence>
<sequence>MKNKLMRMLPLKVFDKVWSVESMVSGFQYMKDLRQRGEKLFYPIYDEKEAQKDPSLKQRVLFHFPVEGKTPFVVICAGGGYESVCSFVEAFPVAEAFNKKGYQAFVVNYRTGEKAHFPNPMEDLANAVSYILAHADEFQVETEGYAVTGFSAGGHLAASFGTESLGYKKYDLPKPGTMILAYPVITMGKHAHKGSRLRILGKGNVADQQLRDLYSIEKQVTEHYPPAYIWQCEADNTVPIQNSAMMVEELKKRGIPCQYHVYPGNAHGWGLATGKAAEGWLDEAVAFWEENLSVKNVGEKQ</sequence>
<comment type="caution">
    <text evidence="3">The sequence shown here is derived from an EMBL/GenBank/DDBJ whole genome shotgun (WGS) entry which is preliminary data.</text>
</comment>
<dbReference type="InterPro" id="IPR050300">
    <property type="entry name" value="GDXG_lipolytic_enzyme"/>
</dbReference>
<feature type="domain" description="BD-FAE-like" evidence="2">
    <location>
        <begin position="67"/>
        <end position="250"/>
    </location>
</feature>
<dbReference type="GO" id="GO:0016787">
    <property type="term" value="F:hydrolase activity"/>
    <property type="evidence" value="ECO:0007669"/>
    <property type="project" value="UniProtKB-KW"/>
</dbReference>
<name>A0A9D1E7V1_9FIRM</name>
<organism evidence="3 4">
    <name type="scientific">Candidatus Pullilachnospira gallistercoris</name>
    <dbReference type="NCBI Taxonomy" id="2840911"/>
    <lineage>
        <taxon>Bacteria</taxon>
        <taxon>Bacillati</taxon>
        <taxon>Bacillota</taxon>
        <taxon>Clostridia</taxon>
        <taxon>Lachnospirales</taxon>
        <taxon>Lachnospiraceae</taxon>
        <taxon>Lachnospiraceae incertae sedis</taxon>
        <taxon>Candidatus Pullilachnospira</taxon>
    </lineage>
</organism>
<dbReference type="SUPFAM" id="SSF53474">
    <property type="entry name" value="alpha/beta-Hydrolases"/>
    <property type="match status" value="1"/>
</dbReference>
<dbReference type="PANTHER" id="PTHR48081">
    <property type="entry name" value="AB HYDROLASE SUPERFAMILY PROTEIN C4A8.06C"/>
    <property type="match status" value="1"/>
</dbReference>
<accession>A0A9D1E7V1</accession>
<dbReference type="PANTHER" id="PTHR48081:SF6">
    <property type="entry name" value="PEPTIDASE S9 PROLYL OLIGOPEPTIDASE CATALYTIC DOMAIN-CONTAINING PROTEIN"/>
    <property type="match status" value="1"/>
</dbReference>
<gene>
    <name evidence="3" type="ORF">IAA55_00215</name>
</gene>
<keyword evidence="1 3" id="KW-0378">Hydrolase</keyword>
<evidence type="ECO:0000313" key="3">
    <source>
        <dbReference type="EMBL" id="HIR69689.1"/>
    </source>
</evidence>
<protein>
    <submittedName>
        <fullName evidence="3">Alpha/beta hydrolase</fullName>
    </submittedName>
</protein>
<reference evidence="3" key="1">
    <citation type="submission" date="2020-10" db="EMBL/GenBank/DDBJ databases">
        <authorList>
            <person name="Gilroy R."/>
        </authorList>
    </citation>
    <scope>NUCLEOTIDE SEQUENCE</scope>
    <source>
        <strain evidence="3">ChiSjej5B23-6657</strain>
    </source>
</reference>
<dbReference type="Proteomes" id="UP000823912">
    <property type="component" value="Unassembled WGS sequence"/>
</dbReference>
<evidence type="ECO:0000259" key="2">
    <source>
        <dbReference type="Pfam" id="PF20434"/>
    </source>
</evidence>
<evidence type="ECO:0000256" key="1">
    <source>
        <dbReference type="ARBA" id="ARBA00022801"/>
    </source>
</evidence>
<dbReference type="InterPro" id="IPR049492">
    <property type="entry name" value="BD-FAE-like_dom"/>
</dbReference>
<dbReference type="AlphaFoldDB" id="A0A9D1E7V1"/>
<dbReference type="Pfam" id="PF20434">
    <property type="entry name" value="BD-FAE"/>
    <property type="match status" value="1"/>
</dbReference>
<dbReference type="EMBL" id="DVHM01000005">
    <property type="protein sequence ID" value="HIR69689.1"/>
    <property type="molecule type" value="Genomic_DNA"/>
</dbReference>
<dbReference type="InterPro" id="IPR029058">
    <property type="entry name" value="AB_hydrolase_fold"/>
</dbReference>
<proteinExistence type="predicted"/>